<dbReference type="EMBL" id="KV441412">
    <property type="protein sequence ID" value="OAF55044.1"/>
    <property type="molecule type" value="Genomic_DNA"/>
</dbReference>
<feature type="compositionally biased region" description="Polar residues" evidence="1">
    <location>
        <begin position="54"/>
        <end position="68"/>
    </location>
</feature>
<evidence type="ECO:0000256" key="1">
    <source>
        <dbReference type="SAM" id="MobiDB-lite"/>
    </source>
</evidence>
<sequence length="68" mass="7399">MRISPEAGAAINLRIAPPAQSSPIDEWFDIDAYDPGVSTTKDTKKMMGEPRESIVSSTRNPSDSVLSY</sequence>
<gene>
    <name evidence="2" type="ORF">VC83_08790</name>
</gene>
<proteinExistence type="predicted"/>
<evidence type="ECO:0000313" key="2">
    <source>
        <dbReference type="EMBL" id="OAF55044.1"/>
    </source>
</evidence>
<dbReference type="OrthoDB" id="3439533at2759"/>
<dbReference type="RefSeq" id="XP_024320347.1">
    <property type="nucleotide sequence ID" value="XM_024472333.1"/>
</dbReference>
<accession>A0A177A285</accession>
<organism evidence="2">
    <name type="scientific">Pseudogymnoascus destructans</name>
    <dbReference type="NCBI Taxonomy" id="655981"/>
    <lineage>
        <taxon>Eukaryota</taxon>
        <taxon>Fungi</taxon>
        <taxon>Dikarya</taxon>
        <taxon>Ascomycota</taxon>
        <taxon>Pezizomycotina</taxon>
        <taxon>Leotiomycetes</taxon>
        <taxon>Thelebolales</taxon>
        <taxon>Thelebolaceae</taxon>
        <taxon>Pseudogymnoascus</taxon>
    </lineage>
</organism>
<dbReference type="Proteomes" id="UP000077154">
    <property type="component" value="Unassembled WGS sequence"/>
</dbReference>
<name>A0A177A285_9PEZI</name>
<reference evidence="2" key="1">
    <citation type="submission" date="2016-03" db="EMBL/GenBank/DDBJ databases">
        <title>Updated assembly of Pseudogymnoascus destructans, the fungus causing white-nose syndrome of bats.</title>
        <authorList>
            <person name="Palmer J.M."/>
            <person name="Drees K.P."/>
            <person name="Foster J.T."/>
            <person name="Lindner D.L."/>
        </authorList>
    </citation>
    <scope>NUCLEOTIDE SEQUENCE [LARGE SCALE GENOMIC DNA]</scope>
    <source>
        <strain evidence="2">20631-21</strain>
    </source>
</reference>
<dbReference type="GeneID" id="36291829"/>
<feature type="compositionally biased region" description="Basic and acidic residues" evidence="1">
    <location>
        <begin position="41"/>
        <end position="52"/>
    </location>
</feature>
<dbReference type="AlphaFoldDB" id="A0A177A285"/>
<feature type="region of interest" description="Disordered" evidence="1">
    <location>
        <begin position="38"/>
        <end position="68"/>
    </location>
</feature>
<protein>
    <submittedName>
        <fullName evidence="2">Uncharacterized protein</fullName>
    </submittedName>
</protein>